<keyword evidence="3" id="KW-1185">Reference proteome</keyword>
<dbReference type="InterPro" id="IPR050563">
    <property type="entry name" value="4-hydroxybenzoyl-CoA_TE"/>
</dbReference>
<dbReference type="Proteomes" id="UP000198654">
    <property type="component" value="Unassembled WGS sequence"/>
</dbReference>
<dbReference type="InterPro" id="IPR029069">
    <property type="entry name" value="HotDog_dom_sf"/>
</dbReference>
<reference evidence="2 3" key="1">
    <citation type="submission" date="2016-10" db="EMBL/GenBank/DDBJ databases">
        <authorList>
            <person name="de Groot N.N."/>
        </authorList>
    </citation>
    <scope>NUCLEOTIDE SEQUENCE [LARGE SCALE GENOMIC DNA]</scope>
    <source>
        <strain evidence="2 3">DSM 14789</strain>
    </source>
</reference>
<dbReference type="GO" id="GO:0047617">
    <property type="term" value="F:fatty acyl-CoA hydrolase activity"/>
    <property type="evidence" value="ECO:0007669"/>
    <property type="project" value="TreeGrafter"/>
</dbReference>
<evidence type="ECO:0000313" key="2">
    <source>
        <dbReference type="EMBL" id="SDM05951.1"/>
    </source>
</evidence>
<dbReference type="EMBL" id="FNGI01000011">
    <property type="protein sequence ID" value="SDM05951.1"/>
    <property type="molecule type" value="Genomic_DNA"/>
</dbReference>
<sequence>MNWELPTPFVIDITVDEATIDHYGHVNNAEYLRWIEQVSWAHSRHLGLDIDDYRQHDRAMAVHRHELDYLAPAYAGDNLRLATWIVGCDGRLTLTRRFQLKRSNDDCTLLRARTRFACIELSSGRARRLPAAYVAVYGGALIDEAG</sequence>
<dbReference type="PANTHER" id="PTHR31793">
    <property type="entry name" value="4-HYDROXYBENZOYL-COA THIOESTERASE FAMILY MEMBER"/>
    <property type="match status" value="1"/>
</dbReference>
<accession>A0A1G9Q5D4</accession>
<proteinExistence type="predicted"/>
<evidence type="ECO:0000313" key="3">
    <source>
        <dbReference type="Proteomes" id="UP000198654"/>
    </source>
</evidence>
<organism evidence="2 3">
    <name type="scientific">Modicisalibacter muralis</name>
    <dbReference type="NCBI Taxonomy" id="119000"/>
    <lineage>
        <taxon>Bacteria</taxon>
        <taxon>Pseudomonadati</taxon>
        <taxon>Pseudomonadota</taxon>
        <taxon>Gammaproteobacteria</taxon>
        <taxon>Oceanospirillales</taxon>
        <taxon>Halomonadaceae</taxon>
        <taxon>Modicisalibacter</taxon>
    </lineage>
</organism>
<evidence type="ECO:0000256" key="1">
    <source>
        <dbReference type="ARBA" id="ARBA00022801"/>
    </source>
</evidence>
<dbReference type="Pfam" id="PF13279">
    <property type="entry name" value="4HBT_2"/>
    <property type="match status" value="1"/>
</dbReference>
<keyword evidence="1 2" id="KW-0378">Hydrolase</keyword>
<dbReference type="SUPFAM" id="SSF54637">
    <property type="entry name" value="Thioesterase/thiol ester dehydrase-isomerase"/>
    <property type="match status" value="1"/>
</dbReference>
<dbReference type="CDD" id="cd00586">
    <property type="entry name" value="4HBT"/>
    <property type="match status" value="1"/>
</dbReference>
<dbReference type="OrthoDB" id="9801517at2"/>
<dbReference type="STRING" id="119000.SAMN05661010_03215"/>
<dbReference type="RefSeq" id="WP_089730296.1">
    <property type="nucleotide sequence ID" value="NZ_FNGI01000011.1"/>
</dbReference>
<dbReference type="Gene3D" id="3.10.129.10">
    <property type="entry name" value="Hotdog Thioesterase"/>
    <property type="match status" value="1"/>
</dbReference>
<name>A0A1G9Q5D4_9GAMM</name>
<gene>
    <name evidence="2" type="ORF">SAMN05661010_03215</name>
</gene>
<dbReference type="PANTHER" id="PTHR31793:SF37">
    <property type="entry name" value="ACYL-COA THIOESTER HYDROLASE YBGC"/>
    <property type="match status" value="1"/>
</dbReference>
<dbReference type="AlphaFoldDB" id="A0A1G9Q5D4"/>
<protein>
    <submittedName>
        <fullName evidence="2">Acyl-CoA thioester hydrolase</fullName>
    </submittedName>
</protein>